<dbReference type="Proteomes" id="UP000664699">
    <property type="component" value="Unassembled WGS sequence"/>
</dbReference>
<proteinExistence type="predicted"/>
<accession>A0ABS3EL00</accession>
<evidence type="ECO:0000313" key="1">
    <source>
        <dbReference type="EMBL" id="MBO0132283.1"/>
    </source>
</evidence>
<gene>
    <name evidence="1" type="ORF">JZX89_16235</name>
</gene>
<comment type="caution">
    <text evidence="1">The sequence shown here is derived from an EMBL/GenBank/DDBJ whole genome shotgun (WGS) entry which is preliminary data.</text>
</comment>
<name>A0ABS3EL00_9HYPH</name>
<sequence>MPIRGEFWTLIDNHNDVATAYEGFQRAFQDLASGCEETVDRVLADVARLTHGLVRYQQQGFNEGVQEKLDQIDGIKFVAFNGVIFFTSVENISGRAPIELGGLSGEVFQDLVMDNHFTNAQQLRAYMEERAEEEDGDGCGDDD</sequence>
<keyword evidence="2" id="KW-1185">Reference proteome</keyword>
<dbReference type="EMBL" id="JAFLNA010000008">
    <property type="protein sequence ID" value="MBO0132283.1"/>
    <property type="molecule type" value="Genomic_DNA"/>
</dbReference>
<organism evidence="1 2">
    <name type="scientific">Agrobacterium burrii</name>
    <dbReference type="NCBI Taxonomy" id="2815339"/>
    <lineage>
        <taxon>Bacteria</taxon>
        <taxon>Pseudomonadati</taxon>
        <taxon>Pseudomonadota</taxon>
        <taxon>Alphaproteobacteria</taxon>
        <taxon>Hyphomicrobiales</taxon>
        <taxon>Rhizobiaceae</taxon>
        <taxon>Rhizobium/Agrobacterium group</taxon>
        <taxon>Agrobacterium</taxon>
        <taxon>Agrobacterium tumefaciens complex</taxon>
    </lineage>
</organism>
<protein>
    <submittedName>
        <fullName evidence="1">Uncharacterized protein</fullName>
    </submittedName>
</protein>
<reference evidence="1 2" key="1">
    <citation type="submission" date="2021-03" db="EMBL/GenBank/DDBJ databases">
        <title>Whole genome sequence of Agrobacterium sp. strain Rnr.</title>
        <authorList>
            <person name="Mafakheri H."/>
            <person name="Taghavi S.M."/>
            <person name="Nemanja K."/>
            <person name="Osdaghi E."/>
        </authorList>
    </citation>
    <scope>NUCLEOTIDE SEQUENCE [LARGE SCALE GENOMIC DNA]</scope>
    <source>
        <strain evidence="1 2">Rnr</strain>
    </source>
</reference>
<evidence type="ECO:0000313" key="2">
    <source>
        <dbReference type="Proteomes" id="UP000664699"/>
    </source>
</evidence>
<dbReference type="RefSeq" id="WP_207134718.1">
    <property type="nucleotide sequence ID" value="NZ_JAFLNA010000008.1"/>
</dbReference>